<dbReference type="PANTHER" id="PTHR34580:SF1">
    <property type="entry name" value="PROTEIN PAFC"/>
    <property type="match status" value="1"/>
</dbReference>
<name>A0A4Q2JJM8_9MICO</name>
<feature type="domain" description="WYL" evidence="1">
    <location>
        <begin position="156"/>
        <end position="222"/>
    </location>
</feature>
<evidence type="ECO:0000259" key="1">
    <source>
        <dbReference type="Pfam" id="PF13280"/>
    </source>
</evidence>
<feature type="domain" description="WCX" evidence="3">
    <location>
        <begin position="249"/>
        <end position="320"/>
    </location>
</feature>
<dbReference type="OrthoDB" id="3171994at2"/>
<dbReference type="InterPro" id="IPR057727">
    <property type="entry name" value="WCX_dom"/>
</dbReference>
<proteinExistence type="predicted"/>
<dbReference type="PROSITE" id="PS52050">
    <property type="entry name" value="WYL"/>
    <property type="match status" value="1"/>
</dbReference>
<evidence type="ECO:0000313" key="4">
    <source>
        <dbReference type="EMBL" id="RXZ46108.1"/>
    </source>
</evidence>
<gene>
    <name evidence="4" type="ORF">ESO86_11645</name>
</gene>
<dbReference type="EMBL" id="SDPL01000239">
    <property type="protein sequence ID" value="RXZ46108.1"/>
    <property type="molecule type" value="Genomic_DNA"/>
</dbReference>
<dbReference type="InterPro" id="IPR043839">
    <property type="entry name" value="PafC_HTH"/>
</dbReference>
<dbReference type="InterPro" id="IPR026881">
    <property type="entry name" value="WYL_dom"/>
</dbReference>
<evidence type="ECO:0000259" key="2">
    <source>
        <dbReference type="Pfam" id="PF19187"/>
    </source>
</evidence>
<dbReference type="Pfam" id="PF13280">
    <property type="entry name" value="WYL"/>
    <property type="match status" value="1"/>
</dbReference>
<dbReference type="PANTHER" id="PTHR34580">
    <property type="match status" value="1"/>
</dbReference>
<dbReference type="AlphaFoldDB" id="A0A4Q2JJM8"/>
<dbReference type="RefSeq" id="WP_129235171.1">
    <property type="nucleotide sequence ID" value="NZ_JBHXVJ010000005.1"/>
</dbReference>
<dbReference type="PIRSF" id="PIRSF016838">
    <property type="entry name" value="PafC"/>
    <property type="match status" value="1"/>
</dbReference>
<keyword evidence="5" id="KW-1185">Reference proteome</keyword>
<evidence type="ECO:0000313" key="5">
    <source>
        <dbReference type="Proteomes" id="UP000292881"/>
    </source>
</evidence>
<accession>A0A4Q2JJM8</accession>
<dbReference type="InterPro" id="IPR051534">
    <property type="entry name" value="CBASS_pafABC_assoc_protein"/>
</dbReference>
<feature type="domain" description="PafC HTH" evidence="2">
    <location>
        <begin position="16"/>
        <end position="138"/>
    </location>
</feature>
<evidence type="ECO:0000259" key="3">
    <source>
        <dbReference type="Pfam" id="PF25583"/>
    </source>
</evidence>
<reference evidence="4 5" key="1">
    <citation type="submission" date="2019-01" db="EMBL/GenBank/DDBJ databases">
        <authorList>
            <person name="Li J."/>
        </authorList>
    </citation>
    <scope>NUCLEOTIDE SEQUENCE [LARGE SCALE GENOMIC DNA]</scope>
    <source>
        <strain evidence="4 5">CGMCC 4.7180</strain>
    </source>
</reference>
<dbReference type="InterPro" id="IPR028349">
    <property type="entry name" value="PafC-like"/>
</dbReference>
<dbReference type="Pfam" id="PF25583">
    <property type="entry name" value="WCX"/>
    <property type="match status" value="1"/>
</dbReference>
<organism evidence="4 5">
    <name type="scientific">Agromyces binzhouensis</name>
    <dbReference type="NCBI Taxonomy" id="1817495"/>
    <lineage>
        <taxon>Bacteria</taxon>
        <taxon>Bacillati</taxon>
        <taxon>Actinomycetota</taxon>
        <taxon>Actinomycetes</taxon>
        <taxon>Micrococcales</taxon>
        <taxon>Microbacteriaceae</taxon>
        <taxon>Agromyces</taxon>
    </lineage>
</organism>
<dbReference type="Proteomes" id="UP000292881">
    <property type="component" value="Unassembled WGS sequence"/>
</dbReference>
<sequence>MSARPPRRPAGLRAPDKLVFLLSLVPYLLEQRVVDVADAAAHFGVGEQEIRDAVMLIATSGLPGATGTYQPNDLFDIDWDAFEDDDVIVIVHHVAIDDAPKLSAREAAALIAGLRYLSAAPENADSASLAALTEKLRAGASGEPSRIAVAEEAVDETLAEVRRAVASGRRLEFDYLNARGEHRRRRVDPLRIASLGADWYLQAYDQHREDVRNFRIDRMSGLSITDEPIGDHTGRVIPETLFQASPDDLEIVVDVAPESLPLLADYLADSTSTEVDGRLRVTLRLAHVHGLKRLVTGLPGLVTVVAPKEAREVVAAWAEAGLAAYPDDLSDRDPIEAEV</sequence>
<comment type="caution">
    <text evidence="4">The sequence shown here is derived from an EMBL/GenBank/DDBJ whole genome shotgun (WGS) entry which is preliminary data.</text>
</comment>
<dbReference type="Pfam" id="PF19187">
    <property type="entry name" value="HTH_PafC"/>
    <property type="match status" value="1"/>
</dbReference>
<protein>
    <submittedName>
        <fullName evidence="4">WYL domain-containing protein</fullName>
    </submittedName>
</protein>